<reference evidence="5" key="1">
    <citation type="submission" date="2020-10" db="EMBL/GenBank/DDBJ databases">
        <authorList>
            <person name="Gilroy R."/>
        </authorList>
    </citation>
    <scope>NUCLEOTIDE SEQUENCE</scope>
    <source>
        <strain evidence="5">17213</strain>
    </source>
</reference>
<accession>A0A9D9DDJ9</accession>
<comment type="similarity">
    <text evidence="3">Belongs to the N(4)/N(6)-methyltransferase family.</text>
</comment>
<name>A0A9D9DDJ9_9GAMM</name>
<reference evidence="5" key="2">
    <citation type="journal article" date="2021" name="PeerJ">
        <title>Extensive microbial diversity within the chicken gut microbiome revealed by metagenomics and culture.</title>
        <authorList>
            <person name="Gilroy R."/>
            <person name="Ravi A."/>
            <person name="Getino M."/>
            <person name="Pursley I."/>
            <person name="Horton D.L."/>
            <person name="Alikhan N.F."/>
            <person name="Baker D."/>
            <person name="Gharbi K."/>
            <person name="Hall N."/>
            <person name="Watson M."/>
            <person name="Adriaenssens E.M."/>
            <person name="Foster-Nyarko E."/>
            <person name="Jarju S."/>
            <person name="Secka A."/>
            <person name="Antonio M."/>
            <person name="Oren A."/>
            <person name="Chaudhuri R.R."/>
            <person name="La Ragione R."/>
            <person name="Hildebrand F."/>
            <person name="Pallen M.J."/>
        </authorList>
    </citation>
    <scope>NUCLEOTIDE SEQUENCE</scope>
    <source>
        <strain evidence="5">17213</strain>
    </source>
</reference>
<dbReference type="InterPro" id="IPR002941">
    <property type="entry name" value="DNA_methylase_N4/N6"/>
</dbReference>
<dbReference type="GO" id="GO:0032259">
    <property type="term" value="P:methylation"/>
    <property type="evidence" value="ECO:0007669"/>
    <property type="project" value="UniProtKB-KW"/>
</dbReference>
<evidence type="ECO:0000256" key="2">
    <source>
        <dbReference type="ARBA" id="ARBA00022679"/>
    </source>
</evidence>
<evidence type="ECO:0000256" key="3">
    <source>
        <dbReference type="RuleBase" id="RU362026"/>
    </source>
</evidence>
<proteinExistence type="inferred from homology"/>
<sequence length="393" mass="44172">MPGVKAVTEQIYCADCLEVLPTLKEQSVDLICLDPPFFTQKIQQLSKNERWYEFSDIWASRGQYLDYLRVRLELMRPLLKQSGSIFLHCSSSASAHIKLLMDQIFGEENFRSEIIWTYRRWSNAARGLLPAHQTIFFYSKNAADFKFNPIYCAYSPATNLDQIQQQRERVNGRAVYKKDADGQVVQASEKKGVPLSDVWEIPFLNPRAKERTGYPTQKPVELLERIIRLSTDEGDVVLDPFMGSGTTLVGARLLQRSCIGIDQSAAACELARQRLAAPFKSSSALLQKGSGAFCTKSEEVLSQLRGLKCDVVQRNKGIDAFLRQHYQGRPVPVKVQSPEETADEALLFLQQAAAKRSCLKAVLIVRELPAQPVPEHILLIPSTALQLGQQLGQ</sequence>
<keyword evidence="2" id="KW-0808">Transferase</keyword>
<dbReference type="Proteomes" id="UP000823631">
    <property type="component" value="Unassembled WGS sequence"/>
</dbReference>
<feature type="domain" description="DNA methylase N-4/N-6" evidence="4">
    <location>
        <begin position="28"/>
        <end position="272"/>
    </location>
</feature>
<evidence type="ECO:0000259" key="4">
    <source>
        <dbReference type="Pfam" id="PF01555"/>
    </source>
</evidence>
<dbReference type="PRINTS" id="PR00508">
    <property type="entry name" value="S21N4MTFRASE"/>
</dbReference>
<dbReference type="InterPro" id="IPR001091">
    <property type="entry name" value="RM_Methyltransferase"/>
</dbReference>
<dbReference type="EMBL" id="JADINH010000174">
    <property type="protein sequence ID" value="MBO8416460.1"/>
    <property type="molecule type" value="Genomic_DNA"/>
</dbReference>
<keyword evidence="1" id="KW-0489">Methyltransferase</keyword>
<evidence type="ECO:0000256" key="1">
    <source>
        <dbReference type="ARBA" id="ARBA00022603"/>
    </source>
</evidence>
<evidence type="ECO:0000313" key="6">
    <source>
        <dbReference type="Proteomes" id="UP000823631"/>
    </source>
</evidence>
<protein>
    <recommendedName>
        <fullName evidence="3">Methyltransferase</fullName>
        <ecNumber evidence="3">2.1.1.-</ecNumber>
    </recommendedName>
</protein>
<dbReference type="GO" id="GO:0008170">
    <property type="term" value="F:N-methyltransferase activity"/>
    <property type="evidence" value="ECO:0007669"/>
    <property type="project" value="InterPro"/>
</dbReference>
<dbReference type="InterPro" id="IPR029063">
    <property type="entry name" value="SAM-dependent_MTases_sf"/>
</dbReference>
<dbReference type="SUPFAM" id="SSF53335">
    <property type="entry name" value="S-adenosyl-L-methionine-dependent methyltransferases"/>
    <property type="match status" value="1"/>
</dbReference>
<comment type="caution">
    <text evidence="5">The sequence shown here is derived from an EMBL/GenBank/DDBJ whole genome shotgun (WGS) entry which is preliminary data.</text>
</comment>
<dbReference type="Gene3D" id="3.40.50.150">
    <property type="entry name" value="Vaccinia Virus protein VP39"/>
    <property type="match status" value="1"/>
</dbReference>
<dbReference type="FunFam" id="3.40.50.150:FF:000347">
    <property type="entry name" value="Methyltransferase"/>
    <property type="match status" value="1"/>
</dbReference>
<dbReference type="EC" id="2.1.1.-" evidence="3"/>
<dbReference type="AlphaFoldDB" id="A0A9D9DDJ9"/>
<dbReference type="Pfam" id="PF01555">
    <property type="entry name" value="N6_N4_Mtase"/>
    <property type="match status" value="1"/>
</dbReference>
<gene>
    <name evidence="5" type="ORF">IAB19_08785</name>
</gene>
<dbReference type="GO" id="GO:0003677">
    <property type="term" value="F:DNA binding"/>
    <property type="evidence" value="ECO:0007669"/>
    <property type="project" value="InterPro"/>
</dbReference>
<organism evidence="5 6">
    <name type="scientific">Candidatus Avisuccinivibrio stercorigallinarum</name>
    <dbReference type="NCBI Taxonomy" id="2840704"/>
    <lineage>
        <taxon>Bacteria</taxon>
        <taxon>Pseudomonadati</taxon>
        <taxon>Pseudomonadota</taxon>
        <taxon>Gammaproteobacteria</taxon>
        <taxon>Aeromonadales</taxon>
        <taxon>Succinivibrionaceae</taxon>
        <taxon>Succinivibrionaceae incertae sedis</taxon>
        <taxon>Candidatus Avisuccinivibrio</taxon>
    </lineage>
</organism>
<evidence type="ECO:0000313" key="5">
    <source>
        <dbReference type="EMBL" id="MBO8416460.1"/>
    </source>
</evidence>